<name>A0A9P6FPQ4_9FUNG</name>
<evidence type="ECO:0000313" key="7">
    <source>
        <dbReference type="EMBL" id="KAF9578540.1"/>
    </source>
</evidence>
<dbReference type="AlphaFoldDB" id="A0A9P6FPQ4"/>
<evidence type="ECO:0000256" key="4">
    <source>
        <dbReference type="ARBA" id="ARBA00023136"/>
    </source>
</evidence>
<dbReference type="PANTHER" id="PTHR13377:SF3">
    <property type="entry name" value="TRANSMEMBRANE PROTEIN 115"/>
    <property type="match status" value="1"/>
</dbReference>
<feature type="compositionally biased region" description="Low complexity" evidence="5">
    <location>
        <begin position="313"/>
        <end position="331"/>
    </location>
</feature>
<feature type="compositionally biased region" description="Polar residues" evidence="5">
    <location>
        <begin position="378"/>
        <end position="389"/>
    </location>
</feature>
<keyword evidence="4 6" id="KW-0472">Membrane</keyword>
<dbReference type="GO" id="GO:0016020">
    <property type="term" value="C:membrane"/>
    <property type="evidence" value="ECO:0007669"/>
    <property type="project" value="UniProtKB-SubCell"/>
</dbReference>
<dbReference type="SUPFAM" id="SSF144091">
    <property type="entry name" value="Rhomboid-like"/>
    <property type="match status" value="1"/>
</dbReference>
<dbReference type="Pfam" id="PF08551">
    <property type="entry name" value="DUF1751"/>
    <property type="match status" value="1"/>
</dbReference>
<evidence type="ECO:0000256" key="5">
    <source>
        <dbReference type="SAM" id="MobiDB-lite"/>
    </source>
</evidence>
<feature type="transmembrane region" description="Helical" evidence="6">
    <location>
        <begin position="186"/>
        <end position="203"/>
    </location>
</feature>
<dbReference type="EMBL" id="JAABOA010003552">
    <property type="protein sequence ID" value="KAF9578540.1"/>
    <property type="molecule type" value="Genomic_DNA"/>
</dbReference>
<dbReference type="PANTHER" id="PTHR13377">
    <property type="entry name" value="PLACENTAL PROTEIN 6"/>
    <property type="match status" value="1"/>
</dbReference>
<evidence type="ECO:0000256" key="1">
    <source>
        <dbReference type="ARBA" id="ARBA00004141"/>
    </source>
</evidence>
<dbReference type="Proteomes" id="UP000780801">
    <property type="component" value="Unassembled WGS sequence"/>
</dbReference>
<evidence type="ECO:0000256" key="6">
    <source>
        <dbReference type="SAM" id="Phobius"/>
    </source>
</evidence>
<dbReference type="OrthoDB" id="73612at2759"/>
<feature type="transmembrane region" description="Helical" evidence="6">
    <location>
        <begin position="21"/>
        <end position="39"/>
    </location>
</feature>
<dbReference type="InterPro" id="IPR013861">
    <property type="entry name" value="TMEM115/Pdh1/Rbl19"/>
</dbReference>
<feature type="region of interest" description="Disordered" evidence="5">
    <location>
        <begin position="302"/>
        <end position="389"/>
    </location>
</feature>
<reference evidence="7" key="1">
    <citation type="journal article" date="2020" name="Fungal Divers.">
        <title>Resolving the Mortierellaceae phylogeny through synthesis of multi-gene phylogenetics and phylogenomics.</title>
        <authorList>
            <person name="Vandepol N."/>
            <person name="Liber J."/>
            <person name="Desiro A."/>
            <person name="Na H."/>
            <person name="Kennedy M."/>
            <person name="Barry K."/>
            <person name="Grigoriev I.V."/>
            <person name="Miller A.N."/>
            <person name="O'Donnell K."/>
            <person name="Stajich J.E."/>
            <person name="Bonito G."/>
        </authorList>
    </citation>
    <scope>NUCLEOTIDE SEQUENCE</scope>
    <source>
        <strain evidence="7">KOD1015</strain>
    </source>
</reference>
<dbReference type="GO" id="GO:0005794">
    <property type="term" value="C:Golgi apparatus"/>
    <property type="evidence" value="ECO:0007669"/>
    <property type="project" value="TreeGrafter"/>
</dbReference>
<keyword evidence="2 6" id="KW-0812">Transmembrane</keyword>
<protein>
    <submittedName>
        <fullName evidence="7">Uncharacterized protein</fullName>
    </submittedName>
</protein>
<evidence type="ECO:0000313" key="8">
    <source>
        <dbReference type="Proteomes" id="UP000780801"/>
    </source>
</evidence>
<feature type="transmembrane region" description="Helical" evidence="6">
    <location>
        <begin position="93"/>
        <end position="119"/>
    </location>
</feature>
<organism evidence="7 8">
    <name type="scientific">Lunasporangiospora selenospora</name>
    <dbReference type="NCBI Taxonomy" id="979761"/>
    <lineage>
        <taxon>Eukaryota</taxon>
        <taxon>Fungi</taxon>
        <taxon>Fungi incertae sedis</taxon>
        <taxon>Mucoromycota</taxon>
        <taxon>Mortierellomycotina</taxon>
        <taxon>Mortierellomycetes</taxon>
        <taxon>Mortierellales</taxon>
        <taxon>Mortierellaceae</taxon>
        <taxon>Lunasporangiospora</taxon>
    </lineage>
</organism>
<comment type="caution">
    <text evidence="7">The sequence shown here is derived from an EMBL/GenBank/DDBJ whole genome shotgun (WGS) entry which is preliminary data.</text>
</comment>
<dbReference type="GO" id="GO:0006890">
    <property type="term" value="P:retrograde vesicle-mediated transport, Golgi to endoplasmic reticulum"/>
    <property type="evidence" value="ECO:0007669"/>
    <property type="project" value="InterPro"/>
</dbReference>
<proteinExistence type="predicted"/>
<keyword evidence="8" id="KW-1185">Reference proteome</keyword>
<feature type="compositionally biased region" description="Low complexity" evidence="5">
    <location>
        <begin position="339"/>
        <end position="350"/>
    </location>
</feature>
<comment type="subcellular location">
    <subcellularLocation>
        <location evidence="1">Membrane</location>
        <topology evidence="1">Multi-pass membrane protein</topology>
    </subcellularLocation>
</comment>
<dbReference type="SMART" id="SM01160">
    <property type="entry name" value="DUF1751"/>
    <property type="match status" value="1"/>
</dbReference>
<dbReference type="InterPro" id="IPR035952">
    <property type="entry name" value="Rhomboid-like_sf"/>
</dbReference>
<keyword evidence="3 6" id="KW-1133">Transmembrane helix</keyword>
<feature type="transmembrane region" description="Helical" evidence="6">
    <location>
        <begin position="164"/>
        <end position="180"/>
    </location>
</feature>
<gene>
    <name evidence="7" type="ORF">BGW38_005605</name>
</gene>
<sequence length="389" mass="42249">MSVPAASWKSTFSNVPSLTKSVSTAMTLMTFLGLALRFRDFLITRQGTPEDPYTSDSEGALIPLLAVVPYAINTAVLLGSGKYLERAWGSRAFFQHLVVSSIGPMVAVYVTCIFEYIIWGDETVLFSRAYGLTGVMSGFLIGFKQLVPEHLVTVWGLFTVRVKLIPLLFTTFMLFFSLITRNQIEFLLTVYGLYITWIYTRFFRAQDGIKGDRSETFSFASFFPELVQPLVKGLSNICFAILVKLKICSPTGYSGFQYGLENPQMSTMGHTFTQPGSLRAEAERRRALALKALDMRLHAASGNNSGVSGAARPTFTSTLSTSSSSSTGATPSNPPAVQPTRSSTDPPSTTIEIGDGNEVLFETSALDGSDPVVDVGNISGTSKDSTNNV</sequence>
<feature type="transmembrane region" description="Helical" evidence="6">
    <location>
        <begin position="59"/>
        <end position="81"/>
    </location>
</feature>
<accession>A0A9P6FPQ4</accession>
<evidence type="ECO:0000256" key="3">
    <source>
        <dbReference type="ARBA" id="ARBA00022989"/>
    </source>
</evidence>
<evidence type="ECO:0000256" key="2">
    <source>
        <dbReference type="ARBA" id="ARBA00022692"/>
    </source>
</evidence>
<feature type="transmembrane region" description="Helical" evidence="6">
    <location>
        <begin position="125"/>
        <end position="143"/>
    </location>
</feature>